<name>A0A9Q0H707_9MAGN</name>
<keyword evidence="2" id="KW-1185">Reference proteome</keyword>
<comment type="caution">
    <text evidence="1">The sequence shown here is derived from an EMBL/GenBank/DDBJ whole genome shotgun (WGS) entry which is preliminary data.</text>
</comment>
<gene>
    <name evidence="1" type="ORF">NE237_025410</name>
</gene>
<evidence type="ECO:0000313" key="2">
    <source>
        <dbReference type="Proteomes" id="UP001141806"/>
    </source>
</evidence>
<dbReference type="AlphaFoldDB" id="A0A9Q0H707"/>
<accession>A0A9Q0H707</accession>
<reference evidence="1" key="1">
    <citation type="journal article" date="2023" name="Plant J.">
        <title>The genome of the king protea, Protea cynaroides.</title>
        <authorList>
            <person name="Chang J."/>
            <person name="Duong T.A."/>
            <person name="Schoeman C."/>
            <person name="Ma X."/>
            <person name="Roodt D."/>
            <person name="Barker N."/>
            <person name="Li Z."/>
            <person name="Van de Peer Y."/>
            <person name="Mizrachi E."/>
        </authorList>
    </citation>
    <scope>NUCLEOTIDE SEQUENCE</scope>
    <source>
        <tissue evidence="1">Young leaves</tissue>
    </source>
</reference>
<sequence length="222" mass="22569">MLSPAPVQSVPIMVFSGDGLNAARVSEERSLPVSVQSPFSMVFSSGGGASVPIVSSSPLLSGFGLSGPLANAITAGGGLSVPQLPILIPLVSSAISFCNVNGATVGAGTHVTVEVSSSETQIADAAANGLQNVGEGSRLGGVEERSVVVSWADIAENEDDFDVEAENALIDRAGDGANEAEGFDLVTSLQAFVILPIPPSNQFLTTIHGLVVVVWSLLVKWG</sequence>
<evidence type="ECO:0000313" key="1">
    <source>
        <dbReference type="EMBL" id="KAJ4958299.1"/>
    </source>
</evidence>
<dbReference type="EMBL" id="JAMYWD010000010">
    <property type="protein sequence ID" value="KAJ4958299.1"/>
    <property type="molecule type" value="Genomic_DNA"/>
</dbReference>
<proteinExistence type="predicted"/>
<dbReference type="Proteomes" id="UP001141806">
    <property type="component" value="Unassembled WGS sequence"/>
</dbReference>
<organism evidence="1 2">
    <name type="scientific">Protea cynaroides</name>
    <dbReference type="NCBI Taxonomy" id="273540"/>
    <lineage>
        <taxon>Eukaryota</taxon>
        <taxon>Viridiplantae</taxon>
        <taxon>Streptophyta</taxon>
        <taxon>Embryophyta</taxon>
        <taxon>Tracheophyta</taxon>
        <taxon>Spermatophyta</taxon>
        <taxon>Magnoliopsida</taxon>
        <taxon>Proteales</taxon>
        <taxon>Proteaceae</taxon>
        <taxon>Protea</taxon>
    </lineage>
</organism>
<protein>
    <submittedName>
        <fullName evidence="1">Uncharacterized protein</fullName>
    </submittedName>
</protein>